<dbReference type="STRING" id="644358.A0A0C4E1Z6"/>
<evidence type="ECO:0000256" key="1">
    <source>
        <dbReference type="SAM" id="Coils"/>
    </source>
</evidence>
<reference evidence="3" key="3">
    <citation type="submission" date="2011-03" db="EMBL/GenBank/DDBJ databases">
        <title>Annotation of Magnaporthe poae ATCC 64411.</title>
        <authorList>
            <person name="Ma L.-J."/>
            <person name="Dead R."/>
            <person name="Young S.K."/>
            <person name="Zeng Q."/>
            <person name="Gargeya S."/>
            <person name="Fitzgerald M."/>
            <person name="Haas B."/>
            <person name="Abouelleil A."/>
            <person name="Alvarado L."/>
            <person name="Arachchi H.M."/>
            <person name="Berlin A."/>
            <person name="Brown A."/>
            <person name="Chapman S.B."/>
            <person name="Chen Z."/>
            <person name="Dunbar C."/>
            <person name="Freedman E."/>
            <person name="Gearin G."/>
            <person name="Gellesch M."/>
            <person name="Goldberg J."/>
            <person name="Griggs A."/>
            <person name="Gujja S."/>
            <person name="Heiman D."/>
            <person name="Howarth C."/>
            <person name="Larson L."/>
            <person name="Lui A."/>
            <person name="MacDonald P.J.P."/>
            <person name="Mehta T."/>
            <person name="Montmayeur A."/>
            <person name="Murphy C."/>
            <person name="Neiman D."/>
            <person name="Pearson M."/>
            <person name="Priest M."/>
            <person name="Roberts A."/>
            <person name="Saif S."/>
            <person name="Shea T."/>
            <person name="Shenoy N."/>
            <person name="Sisk P."/>
            <person name="Stolte C."/>
            <person name="Sykes S."/>
            <person name="Yandava C."/>
            <person name="Wortman J."/>
            <person name="Nusbaum C."/>
            <person name="Birren B."/>
        </authorList>
    </citation>
    <scope>NUCLEOTIDE SEQUENCE</scope>
    <source>
        <strain evidence="3">ATCC 64411</strain>
    </source>
</reference>
<dbReference type="AlphaFoldDB" id="A0A0C4E1Z6"/>
<feature type="region of interest" description="Disordered" evidence="2">
    <location>
        <begin position="425"/>
        <end position="513"/>
    </location>
</feature>
<accession>A0A0C4E1Z6</accession>
<dbReference type="EMBL" id="ADBL01001559">
    <property type="status" value="NOT_ANNOTATED_CDS"/>
    <property type="molecule type" value="Genomic_DNA"/>
</dbReference>
<reference evidence="4" key="4">
    <citation type="journal article" date="2015" name="G3 (Bethesda)">
        <title>Genome sequences of three phytopathogenic species of the Magnaporthaceae family of fungi.</title>
        <authorList>
            <person name="Okagaki L.H."/>
            <person name="Nunes C.C."/>
            <person name="Sailsbery J."/>
            <person name="Clay B."/>
            <person name="Brown D."/>
            <person name="John T."/>
            <person name="Oh Y."/>
            <person name="Young N."/>
            <person name="Fitzgerald M."/>
            <person name="Haas B.J."/>
            <person name="Zeng Q."/>
            <person name="Young S."/>
            <person name="Adiconis X."/>
            <person name="Fan L."/>
            <person name="Levin J.Z."/>
            <person name="Mitchell T.K."/>
            <person name="Okubara P.A."/>
            <person name="Farman M.L."/>
            <person name="Kohn L.M."/>
            <person name="Birren B."/>
            <person name="Ma L.-J."/>
            <person name="Dean R.A."/>
        </authorList>
    </citation>
    <scope>NUCLEOTIDE SEQUENCE</scope>
    <source>
        <strain evidence="4">ATCC 64411 / 73-15</strain>
    </source>
</reference>
<dbReference type="EMBL" id="ADBL01001558">
    <property type="status" value="NOT_ANNOTATED_CDS"/>
    <property type="molecule type" value="Genomic_DNA"/>
</dbReference>
<sequence>MDDASSLISDLLAKLADLDDKVASYRKDMTAEFQRYSDDLLRHVPAKVSDEVKSAIAVASRSGRYSSLYPDDQDPAGRSTPTGTSAADEPPASPTIDRTRWDGHNPSPPPVLHHTSGTPTSTSLAGVVNSRALGSNPRDGPARDPHAREREFHGLFTPSYLPLLESSDRISYSQPPPVPAPALEPAIETATATAPAASLPVASADPSSSEALQAVKGLSTPTTATDSSTNSPTMANSGRLAPRIPPVRSFTDPSVDCGAGGDRESPRRRSALRRSSSSSNRTSPRRGWQDETAAAAGSLPVVTTTQASPTSRPRDSLLGPTASIFDDGDEASPPPKKVSSSQALRALSKLPLENPGTWTVVNPSSDLVTPLFGGTRPAAQAAASFPATNTAFTNKMATAHTRLRAPLDPDDLEIQSVTNIQLGSPLQDLEAYPDDDSSDSDDDFVSMPIRQGRKKSTSPESHSPLPPVSPSGTADAQGQSASSDAVVGGTKTMPTPETPGKNEVNGKSAKTVKNPKFGDKCVAYAASDVDGEDFFEMDDDDSATRTKRETRHYIEEDESEPDAEAVDTAEAAAQAAAVEAQVLSHSLTPSRPFTGGGDPFGSPTTVPVSVGSYKGRPISFDIIKDPMVHQKAAELGNLPTFVGSVHDSADPTSSFRGGHSLSGGGGSNAFTGTPRSLVERMMLEEMADQGGVPTRR</sequence>
<dbReference type="EMBL" id="GL876970">
    <property type="protein sequence ID" value="KLU87422.1"/>
    <property type="molecule type" value="Genomic_DNA"/>
</dbReference>
<feature type="region of interest" description="Disordered" evidence="2">
    <location>
        <begin position="167"/>
        <end position="342"/>
    </location>
</feature>
<dbReference type="OMA" id="VHTFRHE"/>
<reference evidence="3" key="2">
    <citation type="submission" date="2010-05" db="EMBL/GenBank/DDBJ databases">
        <title>The Genome Sequence of Magnaporthe poae strain ATCC 64411.</title>
        <authorList>
            <consortium name="The Broad Institute Genome Sequencing Platform"/>
            <consortium name="Broad Institute Genome Sequencing Center for Infectious Disease"/>
            <person name="Ma L.-J."/>
            <person name="Dead R."/>
            <person name="Young S."/>
            <person name="Zeng Q."/>
            <person name="Koehrsen M."/>
            <person name="Alvarado L."/>
            <person name="Berlin A."/>
            <person name="Chapman S.B."/>
            <person name="Chen Z."/>
            <person name="Freedman E."/>
            <person name="Gellesch M."/>
            <person name="Goldberg J."/>
            <person name="Griggs A."/>
            <person name="Gujja S."/>
            <person name="Heilman E.R."/>
            <person name="Heiman D."/>
            <person name="Hepburn T."/>
            <person name="Howarth C."/>
            <person name="Jen D."/>
            <person name="Larson L."/>
            <person name="Mehta T."/>
            <person name="Neiman D."/>
            <person name="Pearson M."/>
            <person name="Roberts A."/>
            <person name="Saif S."/>
            <person name="Shea T."/>
            <person name="Shenoy N."/>
            <person name="Sisk P."/>
            <person name="Stolte C."/>
            <person name="Sykes S."/>
            <person name="Walk T."/>
            <person name="White J."/>
            <person name="Yandava C."/>
            <person name="Haas B."/>
            <person name="Nusbaum C."/>
            <person name="Birren B."/>
        </authorList>
    </citation>
    <scope>NUCLEOTIDE SEQUENCE</scope>
    <source>
        <strain evidence="3">ATCC 64411</strain>
    </source>
</reference>
<evidence type="ECO:0000313" key="5">
    <source>
        <dbReference type="Proteomes" id="UP000011715"/>
    </source>
</evidence>
<reference evidence="4" key="5">
    <citation type="submission" date="2015-06" db="UniProtKB">
        <authorList>
            <consortium name="EnsemblFungi"/>
        </authorList>
    </citation>
    <scope>IDENTIFICATION</scope>
    <source>
        <strain evidence="4">ATCC 64411</strain>
    </source>
</reference>
<dbReference type="eggNOG" id="ENOG502R9MA">
    <property type="taxonomic scope" value="Eukaryota"/>
</dbReference>
<evidence type="ECO:0000256" key="2">
    <source>
        <dbReference type="SAM" id="MobiDB-lite"/>
    </source>
</evidence>
<proteinExistence type="predicted"/>
<feature type="region of interest" description="Disordered" evidence="2">
    <location>
        <begin position="533"/>
        <end position="568"/>
    </location>
</feature>
<dbReference type="OrthoDB" id="5418627at2759"/>
<protein>
    <submittedName>
        <fullName evidence="3 4">Uncharacterized protein</fullName>
    </submittedName>
</protein>
<evidence type="ECO:0000313" key="3">
    <source>
        <dbReference type="EMBL" id="KLU87422.1"/>
    </source>
</evidence>
<dbReference type="EnsemblFungi" id="MAPG_06422T0">
    <property type="protein sequence ID" value="MAPG_06422T0"/>
    <property type="gene ID" value="MAPG_06422"/>
</dbReference>
<feature type="compositionally biased region" description="Polar residues" evidence="2">
    <location>
        <begin position="219"/>
        <end position="236"/>
    </location>
</feature>
<feature type="compositionally biased region" description="Basic and acidic residues" evidence="2">
    <location>
        <begin position="542"/>
        <end position="554"/>
    </location>
</feature>
<keyword evidence="5" id="KW-1185">Reference proteome</keyword>
<keyword evidence="1" id="KW-0175">Coiled coil</keyword>
<reference evidence="5" key="1">
    <citation type="submission" date="2010-05" db="EMBL/GenBank/DDBJ databases">
        <title>The genome sequence of Magnaporthe poae strain ATCC 64411.</title>
        <authorList>
            <person name="Ma L.-J."/>
            <person name="Dead R."/>
            <person name="Young S."/>
            <person name="Zeng Q."/>
            <person name="Koehrsen M."/>
            <person name="Alvarado L."/>
            <person name="Berlin A."/>
            <person name="Chapman S.B."/>
            <person name="Chen Z."/>
            <person name="Freedman E."/>
            <person name="Gellesch M."/>
            <person name="Goldberg J."/>
            <person name="Griggs A."/>
            <person name="Gujja S."/>
            <person name="Heilman E.R."/>
            <person name="Heiman D."/>
            <person name="Hepburn T."/>
            <person name="Howarth C."/>
            <person name="Jen D."/>
            <person name="Larson L."/>
            <person name="Mehta T."/>
            <person name="Neiman D."/>
            <person name="Pearson M."/>
            <person name="Roberts A."/>
            <person name="Saif S."/>
            <person name="Shea T."/>
            <person name="Shenoy N."/>
            <person name="Sisk P."/>
            <person name="Stolte C."/>
            <person name="Sykes S."/>
            <person name="Walk T."/>
            <person name="White J."/>
            <person name="Yandava C."/>
            <person name="Haas B."/>
            <person name="Nusbaum C."/>
            <person name="Birren B."/>
        </authorList>
    </citation>
    <scope>NUCLEOTIDE SEQUENCE [LARGE SCALE GENOMIC DNA]</scope>
    <source>
        <strain evidence="5">ATCC 64411 / 73-15</strain>
    </source>
</reference>
<dbReference type="VEuPathDB" id="FungiDB:MAPG_06422"/>
<feature type="compositionally biased region" description="Low complexity" evidence="2">
    <location>
        <begin position="273"/>
        <end position="286"/>
    </location>
</feature>
<feature type="compositionally biased region" description="Polar residues" evidence="2">
    <location>
        <begin position="301"/>
        <end position="311"/>
    </location>
</feature>
<feature type="compositionally biased region" description="Polar residues" evidence="2">
    <location>
        <begin position="115"/>
        <end position="124"/>
    </location>
</feature>
<feature type="region of interest" description="Disordered" evidence="2">
    <location>
        <begin position="60"/>
        <end position="153"/>
    </location>
</feature>
<feature type="compositionally biased region" description="Acidic residues" evidence="2">
    <location>
        <begin position="555"/>
        <end position="567"/>
    </location>
</feature>
<organism evidence="4 5">
    <name type="scientific">Magnaporthiopsis poae (strain ATCC 64411 / 73-15)</name>
    <name type="common">Kentucky bluegrass fungus</name>
    <name type="synonym">Magnaporthe poae</name>
    <dbReference type="NCBI Taxonomy" id="644358"/>
    <lineage>
        <taxon>Eukaryota</taxon>
        <taxon>Fungi</taxon>
        <taxon>Dikarya</taxon>
        <taxon>Ascomycota</taxon>
        <taxon>Pezizomycotina</taxon>
        <taxon>Sordariomycetes</taxon>
        <taxon>Sordariomycetidae</taxon>
        <taxon>Magnaporthales</taxon>
        <taxon>Magnaporthaceae</taxon>
        <taxon>Magnaporthiopsis</taxon>
    </lineage>
</organism>
<feature type="compositionally biased region" description="Low complexity" evidence="2">
    <location>
        <begin position="471"/>
        <end position="485"/>
    </location>
</feature>
<feature type="coiled-coil region" evidence="1">
    <location>
        <begin position="1"/>
        <end position="28"/>
    </location>
</feature>
<feature type="compositionally biased region" description="Acidic residues" evidence="2">
    <location>
        <begin position="431"/>
        <end position="444"/>
    </location>
</feature>
<evidence type="ECO:0000313" key="4">
    <source>
        <dbReference type="EnsemblFungi" id="MAPG_06422T0"/>
    </source>
</evidence>
<dbReference type="Proteomes" id="UP000011715">
    <property type="component" value="Unassembled WGS sequence"/>
</dbReference>
<name>A0A0C4E1Z6_MAGP6</name>
<gene>
    <name evidence="3" type="ORF">MAPG_06422</name>
</gene>
<feature type="compositionally biased region" description="Low complexity" evidence="2">
    <location>
        <begin position="183"/>
        <end position="209"/>
    </location>
</feature>
<feature type="region of interest" description="Disordered" evidence="2">
    <location>
        <begin position="649"/>
        <end position="675"/>
    </location>
</feature>
<feature type="compositionally biased region" description="Basic and acidic residues" evidence="2">
    <location>
        <begin position="140"/>
        <end position="153"/>
    </location>
</feature>